<dbReference type="Gene3D" id="1.10.1670.40">
    <property type="match status" value="1"/>
</dbReference>
<comment type="caution">
    <text evidence="4">The sequence shown here is derived from an EMBL/GenBank/DDBJ whole genome shotgun (WGS) entry which is preliminary data.</text>
</comment>
<dbReference type="InterPro" id="IPR051912">
    <property type="entry name" value="Alkylbase_DNA_Glycosylase/TA"/>
</dbReference>
<reference evidence="4 5" key="1">
    <citation type="submission" date="2019-07" db="EMBL/GenBank/DDBJ databases">
        <title>R&amp;d 2014.</title>
        <authorList>
            <person name="Klenk H.-P."/>
        </authorList>
    </citation>
    <scope>NUCLEOTIDE SEQUENCE [LARGE SCALE GENOMIC DNA]</scope>
    <source>
        <strain evidence="4 5">DSM 43194</strain>
    </source>
</reference>
<evidence type="ECO:0000256" key="1">
    <source>
        <dbReference type="ARBA" id="ARBA00022763"/>
    </source>
</evidence>
<sequence length="395" mass="42276">MTRTDRTGHPWVDGTSNDEHSASGEPFSEHRSCGGAGHRGPLPAGISGLARPSPATRGARAARERALRHSEARRLEPVAAEEFDVLASCAAAGVVNPVSEGCSPARDELWPTFLLEGTWEPVGLRVRRRSQAVLELHACVPGDGLERAVAQARRVLSLGCDGQAFAAVVDRDPWLRGVRRRAPGLRPVLFGSAYEAACWAVVCQGLRTPQAVRAFHRLVARHGRTVQVAGRDRTVCPPPSELRSVAAATRLSAEKRRRLAVIAAAAESGLLDGPALRSMDGADAVALVRQLPGIGPFSAELIVARGAGHPDVFPAHDRLLSRLMVQLYDEPPEAAAAAWAPYRSWASFLLRTVAVRADRWWAGCVAGRDHEDGAGASRAAPGRDRREGRGVVAQR</sequence>
<organism evidence="4 5">
    <name type="scientific">Prauserella rugosa</name>
    <dbReference type="NCBI Taxonomy" id="43354"/>
    <lineage>
        <taxon>Bacteria</taxon>
        <taxon>Bacillati</taxon>
        <taxon>Actinomycetota</taxon>
        <taxon>Actinomycetes</taxon>
        <taxon>Pseudonocardiales</taxon>
        <taxon>Pseudonocardiaceae</taxon>
        <taxon>Prauserella</taxon>
    </lineage>
</organism>
<protein>
    <submittedName>
        <fullName evidence="4">DNA-3-methyladenine glycosylase II</fullName>
    </submittedName>
</protein>
<feature type="region of interest" description="Disordered" evidence="3">
    <location>
        <begin position="1"/>
        <end position="60"/>
    </location>
</feature>
<dbReference type="AlphaFoldDB" id="A0A660CAL3"/>
<gene>
    <name evidence="4" type="ORF">JD82_00389</name>
</gene>
<dbReference type="PANTHER" id="PTHR43003:SF13">
    <property type="entry name" value="DNA-3-METHYLADENINE GLYCOSYLASE 2"/>
    <property type="match status" value="1"/>
</dbReference>
<evidence type="ECO:0000256" key="3">
    <source>
        <dbReference type="SAM" id="MobiDB-lite"/>
    </source>
</evidence>
<accession>A0A660CAL3</accession>
<dbReference type="SUPFAM" id="SSF48150">
    <property type="entry name" value="DNA-glycosylase"/>
    <property type="match status" value="1"/>
</dbReference>
<feature type="region of interest" description="Disordered" evidence="3">
    <location>
        <begin position="371"/>
        <end position="395"/>
    </location>
</feature>
<evidence type="ECO:0000313" key="4">
    <source>
        <dbReference type="EMBL" id="TWH18569.1"/>
    </source>
</evidence>
<dbReference type="RefSeq" id="WP_145600298.1">
    <property type="nucleotide sequence ID" value="NZ_JOIJ01000037.1"/>
</dbReference>
<dbReference type="GO" id="GO:0006285">
    <property type="term" value="P:base-excision repair, AP site formation"/>
    <property type="evidence" value="ECO:0007669"/>
    <property type="project" value="TreeGrafter"/>
</dbReference>
<dbReference type="GO" id="GO:0008725">
    <property type="term" value="F:DNA-3-methyladenine glycosylase activity"/>
    <property type="evidence" value="ECO:0007669"/>
    <property type="project" value="TreeGrafter"/>
</dbReference>
<dbReference type="Gene3D" id="1.10.340.30">
    <property type="entry name" value="Hypothetical protein, domain 2"/>
    <property type="match status" value="1"/>
</dbReference>
<dbReference type="GO" id="GO:0006307">
    <property type="term" value="P:DNA alkylation repair"/>
    <property type="evidence" value="ECO:0007669"/>
    <property type="project" value="TreeGrafter"/>
</dbReference>
<evidence type="ECO:0000313" key="5">
    <source>
        <dbReference type="Proteomes" id="UP000317303"/>
    </source>
</evidence>
<dbReference type="GO" id="GO:0005737">
    <property type="term" value="C:cytoplasm"/>
    <property type="evidence" value="ECO:0007669"/>
    <property type="project" value="TreeGrafter"/>
</dbReference>
<dbReference type="GO" id="GO:0032993">
    <property type="term" value="C:protein-DNA complex"/>
    <property type="evidence" value="ECO:0007669"/>
    <property type="project" value="TreeGrafter"/>
</dbReference>
<keyword evidence="2" id="KW-0234">DNA repair</keyword>
<dbReference type="PANTHER" id="PTHR43003">
    <property type="entry name" value="DNA-3-METHYLADENINE GLYCOSYLASE"/>
    <property type="match status" value="1"/>
</dbReference>
<dbReference type="GO" id="GO:0032131">
    <property type="term" value="F:alkylated DNA binding"/>
    <property type="evidence" value="ECO:0007669"/>
    <property type="project" value="TreeGrafter"/>
</dbReference>
<proteinExistence type="predicted"/>
<dbReference type="EMBL" id="VLJV01000001">
    <property type="protein sequence ID" value="TWH18569.1"/>
    <property type="molecule type" value="Genomic_DNA"/>
</dbReference>
<keyword evidence="5" id="KW-1185">Reference proteome</keyword>
<feature type="compositionally biased region" description="Basic and acidic residues" evidence="3">
    <location>
        <begin position="17"/>
        <end position="32"/>
    </location>
</feature>
<name>A0A660CAL3_9PSEU</name>
<dbReference type="InterPro" id="IPR011257">
    <property type="entry name" value="DNA_glycosylase"/>
</dbReference>
<dbReference type="Proteomes" id="UP000317303">
    <property type="component" value="Unassembled WGS sequence"/>
</dbReference>
<dbReference type="GO" id="GO:0043916">
    <property type="term" value="F:DNA-7-methylguanine glycosylase activity"/>
    <property type="evidence" value="ECO:0007669"/>
    <property type="project" value="TreeGrafter"/>
</dbReference>
<keyword evidence="1" id="KW-0227">DNA damage</keyword>
<evidence type="ECO:0000256" key="2">
    <source>
        <dbReference type="ARBA" id="ARBA00023204"/>
    </source>
</evidence>
<dbReference type="OrthoDB" id="9811249at2"/>